<comment type="caution">
    <text evidence="1">The sequence shown here is derived from an EMBL/GenBank/DDBJ whole genome shotgun (WGS) entry which is preliminary data.</text>
</comment>
<reference evidence="1" key="1">
    <citation type="submission" date="2024-09" db="EMBL/GenBank/DDBJ databases">
        <title>Black Yeasts Isolated from many extreme environments.</title>
        <authorList>
            <person name="Coleine C."/>
            <person name="Stajich J.E."/>
            <person name="Selbmann L."/>
        </authorList>
    </citation>
    <scope>NUCLEOTIDE SEQUENCE</scope>
    <source>
        <strain evidence="1">CCFEE 5737</strain>
    </source>
</reference>
<accession>A0ACC3DZQ9</accession>
<keyword evidence="2" id="KW-1185">Reference proteome</keyword>
<evidence type="ECO:0000313" key="2">
    <source>
        <dbReference type="Proteomes" id="UP001186974"/>
    </source>
</evidence>
<evidence type="ECO:0000313" key="1">
    <source>
        <dbReference type="EMBL" id="KAK3082040.1"/>
    </source>
</evidence>
<organism evidence="1 2">
    <name type="scientific">Coniosporium uncinatum</name>
    <dbReference type="NCBI Taxonomy" id="93489"/>
    <lineage>
        <taxon>Eukaryota</taxon>
        <taxon>Fungi</taxon>
        <taxon>Dikarya</taxon>
        <taxon>Ascomycota</taxon>
        <taxon>Pezizomycotina</taxon>
        <taxon>Dothideomycetes</taxon>
        <taxon>Dothideomycetes incertae sedis</taxon>
        <taxon>Coniosporium</taxon>
    </lineage>
</organism>
<gene>
    <name evidence="1" type="ORF">LTS18_006906</name>
</gene>
<protein>
    <submittedName>
        <fullName evidence="1">Uncharacterized protein</fullName>
    </submittedName>
</protein>
<proteinExistence type="predicted"/>
<dbReference type="Proteomes" id="UP001186974">
    <property type="component" value="Unassembled WGS sequence"/>
</dbReference>
<dbReference type="EMBL" id="JAWDJW010000017">
    <property type="protein sequence ID" value="KAK3082040.1"/>
    <property type="molecule type" value="Genomic_DNA"/>
</dbReference>
<sequence length="193" mass="21831">MRNPLGPDTSAFLDDVEESTKVKAVMEICEKVKNNKRSDGECSKVVIASAKPWSVTELLWRITKKYGKGHVVAITATQSAQEKLEAIEKLQNDDNVWVAVCSLGSVGTGVELQRADHIVLFDLTHEWKTVVQLGGRIDRRSQHAKQCFFYMLYNSASSFDRSMHQSLLFKMRAEQAMMAQSVREGPVVYAKWY</sequence>
<name>A0ACC3DZQ9_9PEZI</name>